<sequence length="243" mass="28761">MGLELCTSIILCALLTVKCSDSDRDRNRPNVKPETVTADRKKMHTTERLFLTIIFVTILGCDFKPGRNNFWTEQSKIDEVVKFEKTLNKNIQIIEQKVFLSSSVFPKVDQLDIALPLIVKRGGKFIPLYAEYFFTSEDSILRYISYDWEHDRYGSYQAKQELWKSESEKLTQYDSAYQKIKEDLIRVLSLPLIEDKELEKSINQNGVEVYTREAIWEDEKTKSKLKLFFGDQTFRIRWNHYWK</sequence>
<dbReference type="eggNOG" id="ENOG5033T4G">
    <property type="taxonomic scope" value="Bacteria"/>
</dbReference>
<evidence type="ECO:0000313" key="2">
    <source>
        <dbReference type="Proteomes" id="UP000010953"/>
    </source>
</evidence>
<reference evidence="1" key="1">
    <citation type="submission" date="2013-01" db="EMBL/GenBank/DDBJ databases">
        <title>Genome assembly of Mariniradius saccharolyticus AK6.</title>
        <authorList>
            <person name="Vaidya B."/>
            <person name="Khatri I."/>
            <person name="Tanuku N.R.S."/>
            <person name="Subramanian S."/>
            <person name="Pinnaka A."/>
        </authorList>
    </citation>
    <scope>NUCLEOTIDE SEQUENCE [LARGE SCALE GENOMIC DNA]</scope>
    <source>
        <strain evidence="1">AK6</strain>
    </source>
</reference>
<dbReference type="STRING" id="1239962.C943_04544"/>
<accession>M7X8D3</accession>
<evidence type="ECO:0000313" key="1">
    <source>
        <dbReference type="EMBL" id="EMS33665.1"/>
    </source>
</evidence>
<name>M7X8D3_9BACT</name>
<protein>
    <submittedName>
        <fullName evidence="1">Uncharacterized protein</fullName>
    </submittedName>
</protein>
<dbReference type="InParanoid" id="M7X8D3"/>
<organism evidence="1 2">
    <name type="scientific">Mariniradius saccharolyticus AK6</name>
    <dbReference type="NCBI Taxonomy" id="1239962"/>
    <lineage>
        <taxon>Bacteria</taxon>
        <taxon>Pseudomonadati</taxon>
        <taxon>Bacteroidota</taxon>
        <taxon>Cytophagia</taxon>
        <taxon>Cytophagales</taxon>
        <taxon>Cyclobacteriaceae</taxon>
        <taxon>Mariniradius</taxon>
    </lineage>
</organism>
<dbReference type="EMBL" id="AMZY02000009">
    <property type="protein sequence ID" value="EMS33665.1"/>
    <property type="molecule type" value="Genomic_DNA"/>
</dbReference>
<gene>
    <name evidence="1" type="ORF">C943_04544</name>
</gene>
<keyword evidence="2" id="KW-1185">Reference proteome</keyword>
<dbReference type="Proteomes" id="UP000010953">
    <property type="component" value="Unassembled WGS sequence"/>
</dbReference>
<proteinExistence type="predicted"/>
<comment type="caution">
    <text evidence="1">The sequence shown here is derived from an EMBL/GenBank/DDBJ whole genome shotgun (WGS) entry which is preliminary data.</text>
</comment>
<dbReference type="AlphaFoldDB" id="M7X8D3"/>